<dbReference type="InterPro" id="IPR023168">
    <property type="entry name" value="GatB_Yqey_C_2"/>
</dbReference>
<dbReference type="Gene3D" id="1.10.10.410">
    <property type="match status" value="1"/>
</dbReference>
<proteinExistence type="predicted"/>
<organism evidence="1 2">
    <name type="scientific">Stecheria intestinalis</name>
    <dbReference type="NCBI Taxonomy" id="2606630"/>
    <lineage>
        <taxon>Bacteria</taxon>
        <taxon>Bacillati</taxon>
        <taxon>Bacillota</taxon>
        <taxon>Erysipelotrichia</taxon>
        <taxon>Erysipelotrichales</taxon>
        <taxon>Erysipelotrichaceae</taxon>
        <taxon>Stecheria</taxon>
    </lineage>
</organism>
<reference evidence="1 2" key="1">
    <citation type="submission" date="2019-08" db="EMBL/GenBank/DDBJ databases">
        <title>In-depth cultivation of the pig gut microbiome towards novel bacterial diversity and tailored functional studies.</title>
        <authorList>
            <person name="Wylensek D."/>
            <person name="Hitch T.C.A."/>
            <person name="Clavel T."/>
        </authorList>
    </citation>
    <scope>NUCLEOTIDE SEQUENCE [LARGE SCALE GENOMIC DNA]</scope>
    <source>
        <strain evidence="1 2">Oil+RF-744-GAM-WT-6</strain>
    </source>
</reference>
<evidence type="ECO:0008006" key="3">
    <source>
        <dbReference type="Google" id="ProtNLM"/>
    </source>
</evidence>
<dbReference type="Gene3D" id="1.10.1510.10">
    <property type="entry name" value="Uncharacterised protein YqeY/AIM41 PF09424, N-terminal domain"/>
    <property type="match status" value="1"/>
</dbReference>
<gene>
    <name evidence="1" type="ORF">FYJ51_08765</name>
</gene>
<accession>A0A7X2NTJ7</accession>
<name>A0A7X2NTJ7_9FIRM</name>
<dbReference type="Proteomes" id="UP000461880">
    <property type="component" value="Unassembled WGS sequence"/>
</dbReference>
<dbReference type="PANTHER" id="PTHR28055">
    <property type="entry name" value="ALTERED INHERITANCE OF MITOCHONDRIA PROTEIN 41, MITOCHONDRIAL"/>
    <property type="match status" value="1"/>
</dbReference>
<protein>
    <recommendedName>
        <fullName evidence="3">GatB/YqeY domain-containing protein</fullName>
    </recommendedName>
</protein>
<dbReference type="InterPro" id="IPR019004">
    <property type="entry name" value="YqeY/Aim41"/>
</dbReference>
<keyword evidence="2" id="KW-1185">Reference proteome</keyword>
<dbReference type="GO" id="GO:0016884">
    <property type="term" value="F:carbon-nitrogen ligase activity, with glutamine as amido-N-donor"/>
    <property type="evidence" value="ECO:0007669"/>
    <property type="project" value="InterPro"/>
</dbReference>
<dbReference type="EMBL" id="VUMN01000021">
    <property type="protein sequence ID" value="MSS58996.1"/>
    <property type="molecule type" value="Genomic_DNA"/>
</dbReference>
<sequence length="148" mass="16576">MGELLTQLRKENMMAMKNHDTLKKGVLSLLISSIALAEKEGGKTLTKEEELAYVQKELKQTRETLAETPADRTDVLEETNKKIALLESYLPKQMSEDEIKAAIESILQEKGLDPIKKNQGPVMKEMMAKYKGQTDGKTVNKVLGTILK</sequence>
<dbReference type="Pfam" id="PF09424">
    <property type="entry name" value="YqeY"/>
    <property type="match status" value="1"/>
</dbReference>
<evidence type="ECO:0000313" key="2">
    <source>
        <dbReference type="Proteomes" id="UP000461880"/>
    </source>
</evidence>
<dbReference type="InterPro" id="IPR042184">
    <property type="entry name" value="YqeY/Aim41_N"/>
</dbReference>
<dbReference type="SUPFAM" id="SSF89095">
    <property type="entry name" value="GatB/YqeY motif"/>
    <property type="match status" value="1"/>
</dbReference>
<comment type="caution">
    <text evidence="1">The sequence shown here is derived from an EMBL/GenBank/DDBJ whole genome shotgun (WGS) entry which is preliminary data.</text>
</comment>
<dbReference type="PANTHER" id="PTHR28055:SF1">
    <property type="entry name" value="ALTERED INHERITANCE OF MITOCHONDRIA PROTEIN 41, MITOCHONDRIAL"/>
    <property type="match status" value="1"/>
</dbReference>
<dbReference type="AlphaFoldDB" id="A0A7X2NTJ7"/>
<dbReference type="RefSeq" id="WP_105302729.1">
    <property type="nucleotide sequence ID" value="NZ_VUMN01000021.1"/>
</dbReference>
<dbReference type="InterPro" id="IPR003789">
    <property type="entry name" value="Asn/Gln_tRNA_amidoTrase-B-like"/>
</dbReference>
<evidence type="ECO:0000313" key="1">
    <source>
        <dbReference type="EMBL" id="MSS58996.1"/>
    </source>
</evidence>